<evidence type="ECO:0000313" key="12">
    <source>
        <dbReference type="Proteomes" id="UP000507470"/>
    </source>
</evidence>
<feature type="transmembrane region" description="Helical" evidence="10">
    <location>
        <begin position="248"/>
        <end position="266"/>
    </location>
</feature>
<dbReference type="GO" id="GO:0006605">
    <property type="term" value="P:protein targeting"/>
    <property type="evidence" value="ECO:0007669"/>
    <property type="project" value="InterPro"/>
</dbReference>
<dbReference type="OrthoDB" id="1028014at2759"/>
<keyword evidence="8" id="KW-0811">Translocation</keyword>
<dbReference type="PROSITE" id="PS01067">
    <property type="entry name" value="SECE_SEC61G"/>
    <property type="match status" value="1"/>
</dbReference>
<evidence type="ECO:0000256" key="6">
    <source>
        <dbReference type="ARBA" id="ARBA00022927"/>
    </source>
</evidence>
<dbReference type="Gene3D" id="1.20.5.820">
    <property type="entry name" value="Preprotein translocase SecE subunit"/>
    <property type="match status" value="1"/>
</dbReference>
<dbReference type="SMR" id="A0A6J8DFU4"/>
<dbReference type="GO" id="GO:0005789">
    <property type="term" value="C:endoplasmic reticulum membrane"/>
    <property type="evidence" value="ECO:0007669"/>
    <property type="project" value="UniProtKB-SubCell"/>
</dbReference>
<evidence type="ECO:0000256" key="7">
    <source>
        <dbReference type="ARBA" id="ARBA00022989"/>
    </source>
</evidence>
<dbReference type="SUPFAM" id="SSF103456">
    <property type="entry name" value="Preprotein translocase SecE subunit"/>
    <property type="match status" value="1"/>
</dbReference>
<protein>
    <submittedName>
        <fullName evidence="11">SEC61G</fullName>
    </submittedName>
</protein>
<dbReference type="HAMAP" id="MF_00422">
    <property type="entry name" value="SecE"/>
    <property type="match status" value="1"/>
</dbReference>
<dbReference type="GO" id="GO:0006886">
    <property type="term" value="P:intracellular protein transport"/>
    <property type="evidence" value="ECO:0007669"/>
    <property type="project" value="InterPro"/>
</dbReference>
<dbReference type="EMBL" id="CACVKT020007264">
    <property type="protein sequence ID" value="CAC5406879.1"/>
    <property type="molecule type" value="Genomic_DNA"/>
</dbReference>
<keyword evidence="12" id="KW-1185">Reference proteome</keyword>
<keyword evidence="5" id="KW-0256">Endoplasmic reticulum</keyword>
<comment type="subcellular location">
    <subcellularLocation>
        <location evidence="1">Endoplasmic reticulum membrane</location>
        <topology evidence="1">Single-pass membrane protein</topology>
    </subcellularLocation>
</comment>
<evidence type="ECO:0000256" key="10">
    <source>
        <dbReference type="SAM" id="Phobius"/>
    </source>
</evidence>
<proteinExistence type="inferred from homology"/>
<dbReference type="AlphaFoldDB" id="A0A6J8DFU4"/>
<dbReference type="NCBIfam" id="TIGR00327">
    <property type="entry name" value="secE_euk_arch"/>
    <property type="match status" value="1"/>
</dbReference>
<dbReference type="PANTHER" id="PTHR12309">
    <property type="entry name" value="SEC61 GAMMA SUBUNIT"/>
    <property type="match status" value="1"/>
</dbReference>
<evidence type="ECO:0000256" key="1">
    <source>
        <dbReference type="ARBA" id="ARBA00004389"/>
    </source>
</evidence>
<evidence type="ECO:0000256" key="8">
    <source>
        <dbReference type="ARBA" id="ARBA00023010"/>
    </source>
</evidence>
<dbReference type="InterPro" id="IPR001901">
    <property type="entry name" value="Translocase_SecE/Sec61-g"/>
</dbReference>
<evidence type="ECO:0000256" key="9">
    <source>
        <dbReference type="ARBA" id="ARBA00023136"/>
    </source>
</evidence>
<dbReference type="FunFam" id="1.20.5.820:FF:000001">
    <property type="entry name" value="Transport protein Sec61 subunit gamma"/>
    <property type="match status" value="1"/>
</dbReference>
<reference evidence="11 12" key="1">
    <citation type="submission" date="2020-06" db="EMBL/GenBank/DDBJ databases">
        <authorList>
            <person name="Li R."/>
            <person name="Bekaert M."/>
        </authorList>
    </citation>
    <scope>NUCLEOTIDE SEQUENCE [LARGE SCALE GENOMIC DNA]</scope>
    <source>
        <strain evidence="12">wild</strain>
    </source>
</reference>
<dbReference type="GO" id="GO:0008320">
    <property type="term" value="F:protein transmembrane transporter activity"/>
    <property type="evidence" value="ECO:0007669"/>
    <property type="project" value="InterPro"/>
</dbReference>
<name>A0A6J8DFU4_MYTCO</name>
<comment type="similarity">
    <text evidence="2">Belongs to the SecE/SEC61-gamma family.</text>
</comment>
<organism evidence="11 12">
    <name type="scientific">Mytilus coruscus</name>
    <name type="common">Sea mussel</name>
    <dbReference type="NCBI Taxonomy" id="42192"/>
    <lineage>
        <taxon>Eukaryota</taxon>
        <taxon>Metazoa</taxon>
        <taxon>Spiralia</taxon>
        <taxon>Lophotrochozoa</taxon>
        <taxon>Mollusca</taxon>
        <taxon>Bivalvia</taxon>
        <taxon>Autobranchia</taxon>
        <taxon>Pteriomorphia</taxon>
        <taxon>Mytilida</taxon>
        <taxon>Mytiloidea</taxon>
        <taxon>Mytilidae</taxon>
        <taxon>Mytilinae</taxon>
        <taxon>Mytilus</taxon>
    </lineage>
</organism>
<dbReference type="InterPro" id="IPR023391">
    <property type="entry name" value="Prot_translocase_SecE_dom_sf"/>
</dbReference>
<dbReference type="Pfam" id="PF00584">
    <property type="entry name" value="SecE"/>
    <property type="match status" value="1"/>
</dbReference>
<evidence type="ECO:0000256" key="2">
    <source>
        <dbReference type="ARBA" id="ARBA00008274"/>
    </source>
</evidence>
<keyword evidence="6" id="KW-0653">Protein transport</keyword>
<keyword evidence="4 10" id="KW-0812">Transmembrane</keyword>
<evidence type="ECO:0000313" key="11">
    <source>
        <dbReference type="EMBL" id="CAC5406879.1"/>
    </source>
</evidence>
<evidence type="ECO:0000256" key="4">
    <source>
        <dbReference type="ARBA" id="ARBA00022692"/>
    </source>
</evidence>
<keyword evidence="9 10" id="KW-0472">Membrane</keyword>
<evidence type="ECO:0000256" key="5">
    <source>
        <dbReference type="ARBA" id="ARBA00022824"/>
    </source>
</evidence>
<keyword evidence="3" id="KW-0813">Transport</keyword>
<keyword evidence="7 10" id="KW-1133">Transmembrane helix</keyword>
<dbReference type="InterPro" id="IPR008158">
    <property type="entry name" value="Translocase_Sec61-g"/>
</dbReference>
<gene>
    <name evidence="11" type="ORF">MCOR_40399</name>
</gene>
<dbReference type="Proteomes" id="UP000507470">
    <property type="component" value="Unassembled WGS sequence"/>
</dbReference>
<accession>A0A6J8DFU4</accession>
<evidence type="ECO:0000256" key="3">
    <source>
        <dbReference type="ARBA" id="ARBA00022448"/>
    </source>
</evidence>
<sequence length="280" mass="31741">MNFAEFPFGVPQIVRNAEKINDILKTSFHMQGTLRVTNACAIVNLVLNRCLEAVGVKAKIVYGVHQPNGTVDPDGIHLPHVWLNIEDNIVDNTSVENIPQPIFIKTKRFGKYTQKSVKDTDGLYMGDHVTKQHGIEDHDVSQFEWLLSNSVKALALSKNKIQLDQYFRLMIQYMLSKYKVDVADISDSVFNNCWNCNKSEPSLKKQELKDNVMDQVMQLVDPAKQFAKDSIRLVKRCTKPDRKEFQKIAMATAIGFGIMGFIGFFVKLIHIPINNIIVGS</sequence>